<dbReference type="Proteomes" id="UP000324748">
    <property type="component" value="Unassembled WGS sequence"/>
</dbReference>
<dbReference type="InterPro" id="IPR002347">
    <property type="entry name" value="SDR_fam"/>
</dbReference>
<proteinExistence type="predicted"/>
<evidence type="ECO:0000313" key="7">
    <source>
        <dbReference type="Proteomes" id="UP000325313"/>
    </source>
</evidence>
<keyword evidence="6" id="KW-1185">Reference proteome</keyword>
<dbReference type="PRINTS" id="PR00081">
    <property type="entry name" value="GDHRDH"/>
</dbReference>
<protein>
    <recommendedName>
        <fullName evidence="3">Ketoreductase domain-containing protein</fullName>
    </recommendedName>
</protein>
<dbReference type="SMART" id="SM00822">
    <property type="entry name" value="PKS_KR"/>
    <property type="match status" value="1"/>
</dbReference>
<sequence>MEIKNRIFFVTGGCSGLGLAVMEELLALRGLVCVFDRDKEQGRALQKKHDGRVLFQAADVRSELEIHSGIKKALETWPERTIGGLVHCAGVGAADKTVSSSGQAGSLEIFKSVIDINLTGSFNVARLVATEIAKQKLSIEKSKTDQKAKHDEGVIILTSSTSYQDGQVGQVGYAASKGGVASMVLPMARDLARFGIRVNAIAPSLFDTQMGKSISPAVKSNLLKTVEYPLRFGDPGEFSSLVMECIRNTYLNGTVIRLDAAGRMGKI</sequence>
<dbReference type="PROSITE" id="PS00061">
    <property type="entry name" value="ADH_SHORT"/>
    <property type="match status" value="1"/>
</dbReference>
<evidence type="ECO:0000256" key="1">
    <source>
        <dbReference type="ARBA" id="ARBA00022857"/>
    </source>
</evidence>
<dbReference type="InterPro" id="IPR020904">
    <property type="entry name" value="Sc_DH/Rdtase_CS"/>
</dbReference>
<organism evidence="4 6">
    <name type="scientific">Puccinia graminis f. sp. tritici</name>
    <dbReference type="NCBI Taxonomy" id="56615"/>
    <lineage>
        <taxon>Eukaryota</taxon>
        <taxon>Fungi</taxon>
        <taxon>Dikarya</taxon>
        <taxon>Basidiomycota</taxon>
        <taxon>Pucciniomycotina</taxon>
        <taxon>Pucciniomycetes</taxon>
        <taxon>Pucciniales</taxon>
        <taxon>Pucciniaceae</taxon>
        <taxon>Puccinia</taxon>
    </lineage>
</organism>
<evidence type="ECO:0000313" key="5">
    <source>
        <dbReference type="EMBL" id="KAA1117170.1"/>
    </source>
</evidence>
<evidence type="ECO:0000256" key="2">
    <source>
        <dbReference type="ARBA" id="ARBA00023002"/>
    </source>
</evidence>
<dbReference type="EMBL" id="VDEP01000270">
    <property type="protein sequence ID" value="KAA1117170.1"/>
    <property type="molecule type" value="Genomic_DNA"/>
</dbReference>
<evidence type="ECO:0000313" key="6">
    <source>
        <dbReference type="Proteomes" id="UP000324748"/>
    </source>
</evidence>
<evidence type="ECO:0000313" key="4">
    <source>
        <dbReference type="EMBL" id="KAA1097872.1"/>
    </source>
</evidence>
<reference evidence="6 7" key="1">
    <citation type="submission" date="2019-05" db="EMBL/GenBank/DDBJ databases">
        <title>Emergence of the Ug99 lineage of the wheat stem rust pathogen through somatic hybridization.</title>
        <authorList>
            <person name="Li F."/>
            <person name="Upadhyaya N.M."/>
            <person name="Sperschneider J."/>
            <person name="Matny O."/>
            <person name="Nguyen-Phuc H."/>
            <person name="Mago R."/>
            <person name="Raley C."/>
            <person name="Miller M.E."/>
            <person name="Silverstein K.A.T."/>
            <person name="Henningsen E."/>
            <person name="Hirsch C.D."/>
            <person name="Visser B."/>
            <person name="Pretorius Z.A."/>
            <person name="Steffenson B.J."/>
            <person name="Schwessinger B."/>
            <person name="Dodds P.N."/>
            <person name="Figueroa M."/>
        </authorList>
    </citation>
    <scope>NUCLEOTIDE SEQUENCE [LARGE SCALE GENOMIC DNA]</scope>
    <source>
        <strain evidence="4">21-0</strain>
        <strain evidence="5 7">Ug99</strain>
    </source>
</reference>
<dbReference type="AlphaFoldDB" id="A0A5B0PAS6"/>
<dbReference type="EMBL" id="VSWC01000066">
    <property type="protein sequence ID" value="KAA1097872.1"/>
    <property type="molecule type" value="Genomic_DNA"/>
</dbReference>
<dbReference type="SUPFAM" id="SSF51735">
    <property type="entry name" value="NAD(P)-binding Rossmann-fold domains"/>
    <property type="match status" value="1"/>
</dbReference>
<comment type="caution">
    <text evidence="4">The sequence shown here is derived from an EMBL/GenBank/DDBJ whole genome shotgun (WGS) entry which is preliminary data.</text>
</comment>
<dbReference type="Gene3D" id="3.40.50.720">
    <property type="entry name" value="NAD(P)-binding Rossmann-like Domain"/>
    <property type="match status" value="1"/>
</dbReference>
<dbReference type="PANTHER" id="PTHR43658">
    <property type="entry name" value="SHORT-CHAIN DEHYDROGENASE/REDUCTASE"/>
    <property type="match status" value="1"/>
</dbReference>
<dbReference type="Proteomes" id="UP000325313">
    <property type="component" value="Unassembled WGS sequence"/>
</dbReference>
<dbReference type="InterPro" id="IPR057326">
    <property type="entry name" value="KR_dom"/>
</dbReference>
<keyword evidence="1" id="KW-0521">NADP</keyword>
<evidence type="ECO:0000259" key="3">
    <source>
        <dbReference type="SMART" id="SM00822"/>
    </source>
</evidence>
<dbReference type="PANTHER" id="PTHR43658:SF8">
    <property type="entry name" value="17-BETA-HYDROXYSTEROID DEHYDROGENASE 14-RELATED"/>
    <property type="match status" value="1"/>
</dbReference>
<name>A0A5B0PAS6_PUCGR</name>
<gene>
    <name evidence="4" type="ORF">PGT21_022444</name>
    <name evidence="5" type="ORF">PGTUg99_036668</name>
</gene>
<dbReference type="InterPro" id="IPR036291">
    <property type="entry name" value="NAD(P)-bd_dom_sf"/>
</dbReference>
<accession>A0A5B0PAS6</accession>
<dbReference type="Pfam" id="PF00106">
    <property type="entry name" value="adh_short"/>
    <property type="match status" value="1"/>
</dbReference>
<keyword evidence="2" id="KW-0560">Oxidoreductase</keyword>
<feature type="domain" description="Ketoreductase" evidence="3">
    <location>
        <begin position="6"/>
        <end position="204"/>
    </location>
</feature>
<dbReference type="GO" id="GO:0016491">
    <property type="term" value="F:oxidoreductase activity"/>
    <property type="evidence" value="ECO:0007669"/>
    <property type="project" value="UniProtKB-KW"/>
</dbReference>
<dbReference type="OrthoDB" id="1274115at2759"/>